<accession>A0A1H8XBM6</accession>
<proteinExistence type="predicted"/>
<keyword evidence="2" id="KW-1185">Reference proteome</keyword>
<protein>
    <submittedName>
        <fullName evidence="1">Uncharacterized protein</fullName>
    </submittedName>
</protein>
<evidence type="ECO:0000313" key="2">
    <source>
        <dbReference type="Proteomes" id="UP000199615"/>
    </source>
</evidence>
<dbReference type="EMBL" id="FODT01000019">
    <property type="protein sequence ID" value="SEP37350.1"/>
    <property type="molecule type" value="Genomic_DNA"/>
</dbReference>
<organism evidence="1 2">
    <name type="scientific">Rhodopseudomonas pseudopalustris</name>
    <dbReference type="NCBI Taxonomy" id="1513892"/>
    <lineage>
        <taxon>Bacteria</taxon>
        <taxon>Pseudomonadati</taxon>
        <taxon>Pseudomonadota</taxon>
        <taxon>Alphaproteobacteria</taxon>
        <taxon>Hyphomicrobiales</taxon>
        <taxon>Nitrobacteraceae</taxon>
        <taxon>Rhodopseudomonas</taxon>
    </lineage>
</organism>
<evidence type="ECO:0000313" key="1">
    <source>
        <dbReference type="EMBL" id="SEP37350.1"/>
    </source>
</evidence>
<gene>
    <name evidence="1" type="ORF">SAMN05444123_11931</name>
</gene>
<sequence>MAAQVKSDGDTPRVTDEIIAPDELESAWDAVSQASWNRSPPAILPLGSIPRTMTTRS</sequence>
<dbReference type="AlphaFoldDB" id="A0A1H8XBM6"/>
<reference evidence="2" key="1">
    <citation type="submission" date="2016-10" db="EMBL/GenBank/DDBJ databases">
        <authorList>
            <person name="Varghese N."/>
            <person name="Submissions S."/>
        </authorList>
    </citation>
    <scope>NUCLEOTIDE SEQUENCE [LARGE SCALE GENOMIC DNA]</scope>
    <source>
        <strain evidence="2">DSM 123</strain>
    </source>
</reference>
<name>A0A1H8XBM6_9BRAD</name>
<dbReference type="Proteomes" id="UP000199615">
    <property type="component" value="Unassembled WGS sequence"/>
</dbReference>